<evidence type="ECO:0000313" key="2">
    <source>
        <dbReference type="Proteomes" id="UP000824540"/>
    </source>
</evidence>
<organism evidence="1 2">
    <name type="scientific">Albula glossodonta</name>
    <name type="common">roundjaw bonefish</name>
    <dbReference type="NCBI Taxonomy" id="121402"/>
    <lineage>
        <taxon>Eukaryota</taxon>
        <taxon>Metazoa</taxon>
        <taxon>Chordata</taxon>
        <taxon>Craniata</taxon>
        <taxon>Vertebrata</taxon>
        <taxon>Euteleostomi</taxon>
        <taxon>Actinopterygii</taxon>
        <taxon>Neopterygii</taxon>
        <taxon>Teleostei</taxon>
        <taxon>Albuliformes</taxon>
        <taxon>Albulidae</taxon>
        <taxon>Albula</taxon>
    </lineage>
</organism>
<gene>
    <name evidence="1" type="ORF">JZ751_023968</name>
</gene>
<accession>A0A8T2NNY1</accession>
<protein>
    <submittedName>
        <fullName evidence="1">Uncharacterized protein</fullName>
    </submittedName>
</protein>
<sequence length="449" mass="47880">MPRFCCSRPKTRNPAAIRRSSRSRLARKHLCSSASTELLPGPPPLSRTAADWHSSQSAIFFMLARCCKPNDICSTVNDITCAAAASAAYLTGVPAQEESHHQLSVRGHASGQQGQLRLLVPPAFQPLRPRAVKRVGPSEDLVRHGPHCPGIGLAEHVVGFEVSVGDALLAQMVHALQELQHHQGSLPAAGDGDLQPGGKDVGVLLSGAWEQGYLCCEGPMHPDHVGVRGHPLRDTAEMPAQGEEHPHSDQTLISSHSAALQRYRSAATVLGPLHNTHPLRGTTAFSCFTACGPVGTSSWDMELRMASLEEPACNTIRQTGIGEAGYGAAPHSSGFLPFSTPAGVELHQRTLPIIPRGGERGGGGLVHGCVAALPDLLPDHIVLQLIAQGEGLLWTLKLLLPEESLCCSIKPKPSPSAKNTPLFLGDPVPSNLLKPRDWSWAAMPLRDMR</sequence>
<evidence type="ECO:0000313" key="1">
    <source>
        <dbReference type="EMBL" id="KAG9339268.1"/>
    </source>
</evidence>
<dbReference type="Proteomes" id="UP000824540">
    <property type="component" value="Unassembled WGS sequence"/>
</dbReference>
<name>A0A8T2NNY1_9TELE</name>
<proteinExistence type="predicted"/>
<reference evidence="1" key="1">
    <citation type="thesis" date="2021" institute="BYU ScholarsArchive" country="Provo, UT, USA">
        <title>Applications of and Algorithms for Genome Assembly and Genomic Analyses with an Emphasis on Marine Teleosts.</title>
        <authorList>
            <person name="Pickett B.D."/>
        </authorList>
    </citation>
    <scope>NUCLEOTIDE SEQUENCE</scope>
    <source>
        <strain evidence="1">HI-2016</strain>
    </source>
</reference>
<dbReference type="EMBL" id="JAFBMS010000056">
    <property type="protein sequence ID" value="KAG9339268.1"/>
    <property type="molecule type" value="Genomic_DNA"/>
</dbReference>
<comment type="caution">
    <text evidence="1">The sequence shown here is derived from an EMBL/GenBank/DDBJ whole genome shotgun (WGS) entry which is preliminary data.</text>
</comment>
<dbReference type="AlphaFoldDB" id="A0A8T2NNY1"/>
<keyword evidence="2" id="KW-1185">Reference proteome</keyword>